<feature type="compositionally biased region" description="Polar residues" evidence="1">
    <location>
        <begin position="508"/>
        <end position="520"/>
    </location>
</feature>
<dbReference type="InterPro" id="IPR021950">
    <property type="entry name" value="Spt20"/>
</dbReference>
<reference evidence="3 4" key="1">
    <citation type="submission" date="2023-08" db="EMBL/GenBank/DDBJ databases">
        <title>Black Yeasts Isolated from many extreme environments.</title>
        <authorList>
            <person name="Coleine C."/>
            <person name="Stajich J.E."/>
            <person name="Selbmann L."/>
        </authorList>
    </citation>
    <scope>NUCLEOTIDE SEQUENCE [LARGE SCALE GENOMIC DNA]</scope>
    <source>
        <strain evidence="3 4">CCFEE 536</strain>
    </source>
</reference>
<feature type="region of interest" description="Disordered" evidence="1">
    <location>
        <begin position="137"/>
        <end position="214"/>
    </location>
</feature>
<evidence type="ECO:0000313" key="4">
    <source>
        <dbReference type="Proteomes" id="UP001357485"/>
    </source>
</evidence>
<feature type="compositionally biased region" description="Polar residues" evidence="1">
    <location>
        <begin position="137"/>
        <end position="166"/>
    </location>
</feature>
<feature type="compositionally biased region" description="Low complexity" evidence="1">
    <location>
        <begin position="460"/>
        <end position="487"/>
    </location>
</feature>
<comment type="caution">
    <text evidence="3">The sequence shown here is derived from an EMBL/GenBank/DDBJ whole genome shotgun (WGS) entry which is preliminary data.</text>
</comment>
<name>A0ABR0LQE9_9PEZI</name>
<feature type="compositionally biased region" description="Polar residues" evidence="1">
    <location>
        <begin position="177"/>
        <end position="186"/>
    </location>
</feature>
<dbReference type="Pfam" id="PF12090">
    <property type="entry name" value="Spt20_SEP"/>
    <property type="match status" value="1"/>
</dbReference>
<accession>A0ABR0LQE9</accession>
<feature type="domain" description="Spt20-like SEP" evidence="2">
    <location>
        <begin position="64"/>
        <end position="328"/>
    </location>
</feature>
<evidence type="ECO:0000256" key="1">
    <source>
        <dbReference type="SAM" id="MobiDB-lite"/>
    </source>
</evidence>
<evidence type="ECO:0000313" key="3">
    <source>
        <dbReference type="EMBL" id="KAK5201056.1"/>
    </source>
</evidence>
<sequence length="542" mass="60076">MATAVATRPSPALRQRRESQRPSLTKSNGRAGPGDGVNDSKAQKGKLSEPLVRTSEHVLQKFKGKPPSLIVHLYPTHFRFDQQDGNFGYKSPMAVFLEHCRKETVPHDMLEELFQSNVTFYDGCLIVQVHDHKTSAGTAASQNPTTNAVGAGLTQPSSIHNYNEHLTPSPYAPYPVKSNSLDQAKTSPLMDQKEKDKENMPAPAQLGSARRKTASESKITHIVLHSTPLSLHNEISILASTPASDSRINKRQQNMTSNGKDGATPSTPLTASMPPTPTISRGSVAKRPKMMLEEKDVHAFEAEVMVSSETPLYLEPAQNFGHAQAILDALRHPLHENKPPPPKTRKRTTAELAAEDARDAEEERFMLLMDERLGSLTSAAAAGVGSSTAEGQGGAAAFEPRFSRFKTLENIRMRHEESVRVKKEADARLALEKRQLDAEMAKRKAEVEQQRQKMQRRQEQLMQQQAMMAATQQQQQQQQQQQHNQTQNHFFPDPRINDARHQPFPMQAQLSSPVIQQQTPLMKASPLAQSTMTANTTDGVPL</sequence>
<dbReference type="PANTHER" id="PTHR13526:SF8">
    <property type="entry name" value="TRANSCRIPTION FACTOR SPT20 HOMOLOG"/>
    <property type="match status" value="1"/>
</dbReference>
<proteinExistence type="predicted"/>
<evidence type="ECO:0000259" key="2">
    <source>
        <dbReference type="Pfam" id="PF12090"/>
    </source>
</evidence>
<feature type="compositionally biased region" description="Basic and acidic residues" evidence="1">
    <location>
        <begin position="442"/>
        <end position="459"/>
    </location>
</feature>
<organism evidence="3 4">
    <name type="scientific">Cryomyces antarcticus</name>
    <dbReference type="NCBI Taxonomy" id="329879"/>
    <lineage>
        <taxon>Eukaryota</taxon>
        <taxon>Fungi</taxon>
        <taxon>Dikarya</taxon>
        <taxon>Ascomycota</taxon>
        <taxon>Pezizomycotina</taxon>
        <taxon>Dothideomycetes</taxon>
        <taxon>Dothideomycetes incertae sedis</taxon>
        <taxon>Cryomyces</taxon>
    </lineage>
</organism>
<feature type="region of interest" description="Disordered" evidence="1">
    <location>
        <begin position="442"/>
        <end position="542"/>
    </location>
</feature>
<feature type="region of interest" description="Disordered" evidence="1">
    <location>
        <begin position="244"/>
        <end position="284"/>
    </location>
</feature>
<gene>
    <name evidence="3" type="ORF">LTR16_003986</name>
</gene>
<feature type="region of interest" description="Disordered" evidence="1">
    <location>
        <begin position="1"/>
        <end position="52"/>
    </location>
</feature>
<feature type="compositionally biased region" description="Polar residues" evidence="1">
    <location>
        <begin position="527"/>
        <end position="542"/>
    </location>
</feature>
<dbReference type="Proteomes" id="UP001357485">
    <property type="component" value="Unassembled WGS sequence"/>
</dbReference>
<feature type="compositionally biased region" description="Polar residues" evidence="1">
    <location>
        <begin position="244"/>
        <end position="270"/>
    </location>
</feature>
<keyword evidence="4" id="KW-1185">Reference proteome</keyword>
<dbReference type="PANTHER" id="PTHR13526">
    <property type="entry name" value="TRANSCRIPTION FACTOR SPT20 HOMOLOG"/>
    <property type="match status" value="1"/>
</dbReference>
<feature type="non-terminal residue" evidence="3">
    <location>
        <position position="542"/>
    </location>
</feature>
<protein>
    <recommendedName>
        <fullName evidence="2">Spt20-like SEP domain-containing protein</fullName>
    </recommendedName>
</protein>
<dbReference type="InterPro" id="IPR046468">
    <property type="entry name" value="Spt20-like_SEP"/>
</dbReference>
<dbReference type="EMBL" id="JAVRRA010016891">
    <property type="protein sequence ID" value="KAK5201056.1"/>
    <property type="molecule type" value="Genomic_DNA"/>
</dbReference>